<evidence type="ECO:0000313" key="3">
    <source>
        <dbReference type="Proteomes" id="UP000188532"/>
    </source>
</evidence>
<name>A0A1V3WFW6_MYCKA</name>
<accession>A0A1V3WFW6</accession>
<organism evidence="2 3">
    <name type="scientific">Mycobacterium kansasii</name>
    <dbReference type="NCBI Taxonomy" id="1768"/>
    <lineage>
        <taxon>Bacteria</taxon>
        <taxon>Bacillati</taxon>
        <taxon>Actinomycetota</taxon>
        <taxon>Actinomycetes</taxon>
        <taxon>Mycobacteriales</taxon>
        <taxon>Mycobacteriaceae</taxon>
        <taxon>Mycobacterium</taxon>
    </lineage>
</organism>
<dbReference type="Proteomes" id="UP000188532">
    <property type="component" value="Unassembled WGS sequence"/>
</dbReference>
<gene>
    <name evidence="2" type="ORF">BZL29_7750</name>
</gene>
<evidence type="ECO:0000256" key="1">
    <source>
        <dbReference type="SAM" id="MobiDB-lite"/>
    </source>
</evidence>
<proteinExistence type="predicted"/>
<evidence type="ECO:0000313" key="2">
    <source>
        <dbReference type="EMBL" id="OOK65151.1"/>
    </source>
</evidence>
<dbReference type="EMBL" id="MVBN01000011">
    <property type="protein sequence ID" value="OOK65151.1"/>
    <property type="molecule type" value="Genomic_DNA"/>
</dbReference>
<protein>
    <submittedName>
        <fullName evidence="2">Uncharacterized protein</fullName>
    </submittedName>
</protein>
<comment type="caution">
    <text evidence="2">The sequence shown here is derived from an EMBL/GenBank/DDBJ whole genome shotgun (WGS) entry which is preliminary data.</text>
</comment>
<reference evidence="2 3" key="1">
    <citation type="submission" date="2017-02" db="EMBL/GenBank/DDBJ databases">
        <title>Complete genome sequences of Mycobacterium kansasii strains isolated from rhesus macaques.</title>
        <authorList>
            <person name="Panda A."/>
            <person name="Nagaraj S."/>
            <person name="Zhao X."/>
            <person name="Tettelin H."/>
            <person name="Detolla L.J."/>
        </authorList>
    </citation>
    <scope>NUCLEOTIDE SEQUENCE [LARGE SCALE GENOMIC DNA]</scope>
    <source>
        <strain evidence="2 3">11-3469</strain>
    </source>
</reference>
<feature type="region of interest" description="Disordered" evidence="1">
    <location>
        <begin position="245"/>
        <end position="273"/>
    </location>
</feature>
<dbReference type="AlphaFoldDB" id="A0A1V3WFW6"/>
<sequence>MSRRRTGAPWAPTSVPIIRRQWCNALEAAAEVSFDQYKIPPPPNASAQDIATAKRIQRLIKKFADTSPIIRAEAQALRTAELYWVARDMVDIVLDAAASLPEWTPAAALPAPTGMLCWAKPAGTVPSGLLKPEAVEAGLNNPAHITQGLTPDVATIIDISWDGVWWWSRPDGLLQLVPFSREDQNAEVLRLADTTSPVWGAQTIMVKPDIPRTEEANNTESAHPFVSAVGAAWLLMAQANVAETRTIGAPPPPQPQPTDIDDDHPPARPPREPSTVTIVELRARAANSEPGGQPGRTYTHRFPVTGHWRQQAWGPNHSWRKPKYIGDYIKGPKGAPLIAPKPRVHVLRKGAKQ</sequence>